<evidence type="ECO:0000313" key="1">
    <source>
        <dbReference type="EMBL" id="JAD21528.1"/>
    </source>
</evidence>
<dbReference type="AlphaFoldDB" id="A0A0A8Y8H1"/>
<name>A0A0A8Y8H1_ARUDO</name>
<proteinExistence type="predicted"/>
<dbReference type="EMBL" id="GBRH01276367">
    <property type="protein sequence ID" value="JAD21528.1"/>
    <property type="molecule type" value="Transcribed_RNA"/>
</dbReference>
<reference evidence="1" key="1">
    <citation type="submission" date="2014-09" db="EMBL/GenBank/DDBJ databases">
        <authorList>
            <person name="Magalhaes I.L.F."/>
            <person name="Oliveira U."/>
            <person name="Santos F.R."/>
            <person name="Vidigal T.H.D.A."/>
            <person name="Brescovit A.D."/>
            <person name="Santos A.J."/>
        </authorList>
    </citation>
    <scope>NUCLEOTIDE SEQUENCE</scope>
    <source>
        <tissue evidence="1">Shoot tissue taken approximately 20 cm above the soil surface</tissue>
    </source>
</reference>
<organism evidence="1">
    <name type="scientific">Arundo donax</name>
    <name type="common">Giant reed</name>
    <name type="synonym">Donax arundinaceus</name>
    <dbReference type="NCBI Taxonomy" id="35708"/>
    <lineage>
        <taxon>Eukaryota</taxon>
        <taxon>Viridiplantae</taxon>
        <taxon>Streptophyta</taxon>
        <taxon>Embryophyta</taxon>
        <taxon>Tracheophyta</taxon>
        <taxon>Spermatophyta</taxon>
        <taxon>Magnoliopsida</taxon>
        <taxon>Liliopsida</taxon>
        <taxon>Poales</taxon>
        <taxon>Poaceae</taxon>
        <taxon>PACMAD clade</taxon>
        <taxon>Arundinoideae</taxon>
        <taxon>Arundineae</taxon>
        <taxon>Arundo</taxon>
    </lineage>
</organism>
<sequence>MTYITSYVVTFSVSTQSTLCTSYMLQCLLPSGKIDTCYAATILRDFVAVES</sequence>
<accession>A0A0A8Y8H1</accession>
<protein>
    <submittedName>
        <fullName evidence="1">Uncharacterized protein</fullName>
    </submittedName>
</protein>
<reference evidence="1" key="2">
    <citation type="journal article" date="2015" name="Data Brief">
        <title>Shoot transcriptome of the giant reed, Arundo donax.</title>
        <authorList>
            <person name="Barrero R.A."/>
            <person name="Guerrero F.D."/>
            <person name="Moolhuijzen P."/>
            <person name="Goolsby J.A."/>
            <person name="Tidwell J."/>
            <person name="Bellgard S.E."/>
            <person name="Bellgard M.I."/>
        </authorList>
    </citation>
    <scope>NUCLEOTIDE SEQUENCE</scope>
    <source>
        <tissue evidence="1">Shoot tissue taken approximately 20 cm above the soil surface</tissue>
    </source>
</reference>